<organism evidence="2 3">
    <name type="scientific">Populus tomentosa</name>
    <name type="common">Chinese white poplar</name>
    <dbReference type="NCBI Taxonomy" id="118781"/>
    <lineage>
        <taxon>Eukaryota</taxon>
        <taxon>Viridiplantae</taxon>
        <taxon>Streptophyta</taxon>
        <taxon>Embryophyta</taxon>
        <taxon>Tracheophyta</taxon>
        <taxon>Spermatophyta</taxon>
        <taxon>Magnoliopsida</taxon>
        <taxon>eudicotyledons</taxon>
        <taxon>Gunneridae</taxon>
        <taxon>Pentapetalae</taxon>
        <taxon>rosids</taxon>
        <taxon>fabids</taxon>
        <taxon>Malpighiales</taxon>
        <taxon>Salicaceae</taxon>
        <taxon>Saliceae</taxon>
        <taxon>Populus</taxon>
    </lineage>
</organism>
<dbReference type="EMBL" id="JAAWWB010000020">
    <property type="protein sequence ID" value="KAG6757615.1"/>
    <property type="molecule type" value="Genomic_DNA"/>
</dbReference>
<keyword evidence="1" id="KW-0812">Transmembrane</keyword>
<gene>
    <name evidence="2" type="ORF">POTOM_037935</name>
</gene>
<proteinExistence type="predicted"/>
<accession>A0A8X7Z684</accession>
<comment type="caution">
    <text evidence="2">The sequence shown here is derived from an EMBL/GenBank/DDBJ whole genome shotgun (WGS) entry which is preliminary data.</text>
</comment>
<dbReference type="AlphaFoldDB" id="A0A8X7Z684"/>
<evidence type="ECO:0000313" key="3">
    <source>
        <dbReference type="Proteomes" id="UP000886885"/>
    </source>
</evidence>
<dbReference type="PANTHER" id="PTHR46277">
    <property type="entry name" value="OS03G0850700 PROTEIN"/>
    <property type="match status" value="1"/>
</dbReference>
<reference evidence="2" key="1">
    <citation type="journal article" date="2020" name="bioRxiv">
        <title>Hybrid origin of Populus tomentosa Carr. identified through genome sequencing and phylogenomic analysis.</title>
        <authorList>
            <person name="An X."/>
            <person name="Gao K."/>
            <person name="Chen Z."/>
            <person name="Li J."/>
            <person name="Yang X."/>
            <person name="Yang X."/>
            <person name="Zhou J."/>
            <person name="Guo T."/>
            <person name="Zhao T."/>
            <person name="Huang S."/>
            <person name="Miao D."/>
            <person name="Khan W.U."/>
            <person name="Rao P."/>
            <person name="Ye M."/>
            <person name="Lei B."/>
            <person name="Liao W."/>
            <person name="Wang J."/>
            <person name="Ji L."/>
            <person name="Li Y."/>
            <person name="Guo B."/>
            <person name="Mustafa N.S."/>
            <person name="Li S."/>
            <person name="Yun Q."/>
            <person name="Keller S.R."/>
            <person name="Mao J."/>
            <person name="Zhang R."/>
            <person name="Strauss S.H."/>
        </authorList>
    </citation>
    <scope>NUCLEOTIDE SEQUENCE</scope>
    <source>
        <strain evidence="2">GM15</strain>
        <tissue evidence="2">Leaf</tissue>
    </source>
</reference>
<dbReference type="OrthoDB" id="1434354at2759"/>
<feature type="transmembrane region" description="Helical" evidence="1">
    <location>
        <begin position="6"/>
        <end position="30"/>
    </location>
</feature>
<evidence type="ECO:0000256" key="1">
    <source>
        <dbReference type="SAM" id="Phobius"/>
    </source>
</evidence>
<protein>
    <submittedName>
        <fullName evidence="2">Uncharacterized protein</fullName>
    </submittedName>
</protein>
<dbReference type="PANTHER" id="PTHR46277:SF7">
    <property type="entry name" value="CRAL-TRIO DOMAIN-CONTAINING PROTEIN"/>
    <property type="match status" value="1"/>
</dbReference>
<keyword evidence="1" id="KW-1133">Transmembrane helix</keyword>
<dbReference type="Proteomes" id="UP000886885">
    <property type="component" value="Chromosome 10D"/>
</dbReference>
<sequence>MPTLLSFSGLCCFLSTGTLFHILFAFFSLCGKYYYTKALKFEPVLSWSQFVAEADRLSLMDKTQQEVALTQLRKSVQKLGSSTDKYGDPTLMSKWEQAFHQSPVVLQEIYSDLKISFEFVVHLLDKTIARQLGQGLAEGVPSPCVRNMSIQMKVMIFLDEDSFKGREIGNEKLIAILDLQHMSYKNIDARGMITAFQLLQIVIVNNDEERKCFVKEIGEEVLPEELGGRATLVALQDVTVPPLEG</sequence>
<evidence type="ECO:0000313" key="2">
    <source>
        <dbReference type="EMBL" id="KAG6757615.1"/>
    </source>
</evidence>
<name>A0A8X7Z684_POPTO</name>
<keyword evidence="1" id="KW-0472">Membrane</keyword>
<keyword evidence="3" id="KW-1185">Reference proteome</keyword>